<accession>A0A6D2ID68</accession>
<dbReference type="AlphaFoldDB" id="A0A6D2ID68"/>
<dbReference type="InterPro" id="IPR043502">
    <property type="entry name" value="DNA/RNA_pol_sf"/>
</dbReference>
<dbReference type="InterPro" id="IPR057670">
    <property type="entry name" value="SH3_retrovirus"/>
</dbReference>
<dbReference type="GO" id="GO:0015074">
    <property type="term" value="P:DNA integration"/>
    <property type="evidence" value="ECO:0007669"/>
    <property type="project" value="InterPro"/>
</dbReference>
<keyword evidence="2" id="KW-0378">Hydrolase</keyword>
<dbReference type="SUPFAM" id="SSF53098">
    <property type="entry name" value="Ribonuclease H-like"/>
    <property type="match status" value="1"/>
</dbReference>
<dbReference type="InterPro" id="IPR039537">
    <property type="entry name" value="Retrotran_Ty1/copia-like"/>
</dbReference>
<dbReference type="PANTHER" id="PTHR42648">
    <property type="entry name" value="TRANSPOSASE, PUTATIVE-RELATED"/>
    <property type="match status" value="1"/>
</dbReference>
<dbReference type="PANTHER" id="PTHR42648:SF31">
    <property type="entry name" value="RNA-DIRECTED DNA POLYMERASE"/>
    <property type="match status" value="1"/>
</dbReference>
<evidence type="ECO:0000313" key="5">
    <source>
        <dbReference type="Proteomes" id="UP000467841"/>
    </source>
</evidence>
<gene>
    <name evidence="4" type="ORF">MERR_LOCUS12932</name>
</gene>
<evidence type="ECO:0000256" key="2">
    <source>
        <dbReference type="ARBA" id="ARBA00022801"/>
    </source>
</evidence>
<dbReference type="PROSITE" id="PS50994">
    <property type="entry name" value="INTEGRASE"/>
    <property type="match status" value="1"/>
</dbReference>
<dbReference type="InterPro" id="IPR012337">
    <property type="entry name" value="RNaseH-like_sf"/>
</dbReference>
<protein>
    <recommendedName>
        <fullName evidence="3">Integrase catalytic domain-containing protein</fullName>
    </recommendedName>
</protein>
<dbReference type="Proteomes" id="UP000467841">
    <property type="component" value="Unassembled WGS sequence"/>
</dbReference>
<evidence type="ECO:0000259" key="3">
    <source>
        <dbReference type="PROSITE" id="PS50994"/>
    </source>
</evidence>
<dbReference type="GO" id="GO:0046872">
    <property type="term" value="F:metal ion binding"/>
    <property type="evidence" value="ECO:0007669"/>
    <property type="project" value="UniProtKB-KW"/>
</dbReference>
<feature type="domain" description="Integrase catalytic" evidence="3">
    <location>
        <begin position="1"/>
        <end position="105"/>
    </location>
</feature>
<dbReference type="Gene3D" id="3.30.420.10">
    <property type="entry name" value="Ribonuclease H-like superfamily/Ribonuclease H"/>
    <property type="match status" value="1"/>
</dbReference>
<dbReference type="SUPFAM" id="SSF56672">
    <property type="entry name" value="DNA/RNA polymerases"/>
    <property type="match status" value="1"/>
</dbReference>
<reference evidence="4" key="1">
    <citation type="submission" date="2020-01" db="EMBL/GenBank/DDBJ databases">
        <authorList>
            <person name="Mishra B."/>
        </authorList>
    </citation>
    <scope>NUCLEOTIDE SEQUENCE [LARGE SCALE GENOMIC DNA]</scope>
</reference>
<dbReference type="OrthoDB" id="414104at2759"/>
<organism evidence="4 5">
    <name type="scientific">Microthlaspi erraticum</name>
    <dbReference type="NCBI Taxonomy" id="1685480"/>
    <lineage>
        <taxon>Eukaryota</taxon>
        <taxon>Viridiplantae</taxon>
        <taxon>Streptophyta</taxon>
        <taxon>Embryophyta</taxon>
        <taxon>Tracheophyta</taxon>
        <taxon>Spermatophyta</taxon>
        <taxon>Magnoliopsida</taxon>
        <taxon>eudicotyledons</taxon>
        <taxon>Gunneridae</taxon>
        <taxon>Pentapetalae</taxon>
        <taxon>rosids</taxon>
        <taxon>malvids</taxon>
        <taxon>Brassicales</taxon>
        <taxon>Brassicaceae</taxon>
        <taxon>Coluteocarpeae</taxon>
        <taxon>Microthlaspi</taxon>
    </lineage>
</organism>
<comment type="caution">
    <text evidence="4">The sequence shown here is derived from an EMBL/GenBank/DDBJ whole genome shotgun (WGS) entry which is preliminary data.</text>
</comment>
<proteinExistence type="predicted"/>
<keyword evidence="5" id="KW-1185">Reference proteome</keyword>
<sequence>MVETQYKAVVKGVRSDNAPELKFTSLFRQKGIISYHSCPETPEQNSVVERKHQHILNVARSLMFQAHIPLELWGDFVLTAVFLLNCLPTPLLNDKSPFEVLTSKAPGYTGLRVFGCLAYCSTSSKSRHKFQPRAKPCVFLGYPPGCKGYKLLDLESNTTHVSRNVVFHEEIFPFSTGQSDFPLDFFTLDQESLNTDSPNMVHRAVPVVEVGAPMVVNDNPTHVCSRSEDSCPGNEEEPSKRASKSPAYLDEYYCNVQDAYIPYPLANVMSYTQLSDEYKAYICALTLLPEPASFKDALKFDEWIQAMNEELMALEKTNTWDICSLPPDKHAIGCKWVYKLKLLANDCLERYKAQLVAKGYTQHAGVDFVDTFSPVAKMTTVKTLLAVSAAKNWSLTQLDISNAFLNGDLEEEIYMTLPPGYTPKAGVTLPPNPVSLLS</sequence>
<keyword evidence="1" id="KW-0479">Metal-binding</keyword>
<dbReference type="GO" id="GO:0016787">
    <property type="term" value="F:hydrolase activity"/>
    <property type="evidence" value="ECO:0007669"/>
    <property type="project" value="UniProtKB-KW"/>
</dbReference>
<dbReference type="Pfam" id="PF07727">
    <property type="entry name" value="RVT_2"/>
    <property type="match status" value="1"/>
</dbReference>
<dbReference type="InterPro" id="IPR013103">
    <property type="entry name" value="RVT_2"/>
</dbReference>
<name>A0A6D2ID68_9BRAS</name>
<evidence type="ECO:0000313" key="4">
    <source>
        <dbReference type="EMBL" id="CAA7025697.1"/>
    </source>
</evidence>
<dbReference type="EMBL" id="CACVBM020001032">
    <property type="protein sequence ID" value="CAA7025697.1"/>
    <property type="molecule type" value="Genomic_DNA"/>
</dbReference>
<evidence type="ECO:0000256" key="1">
    <source>
        <dbReference type="ARBA" id="ARBA00022723"/>
    </source>
</evidence>
<dbReference type="GO" id="GO:0003676">
    <property type="term" value="F:nucleic acid binding"/>
    <property type="evidence" value="ECO:0007669"/>
    <property type="project" value="InterPro"/>
</dbReference>
<dbReference type="Pfam" id="PF25597">
    <property type="entry name" value="SH3_retrovirus"/>
    <property type="match status" value="1"/>
</dbReference>
<dbReference type="InterPro" id="IPR036397">
    <property type="entry name" value="RNaseH_sf"/>
</dbReference>
<dbReference type="InterPro" id="IPR001584">
    <property type="entry name" value="Integrase_cat-core"/>
</dbReference>